<dbReference type="Proteomes" id="UP000660024">
    <property type="component" value="Unassembled WGS sequence"/>
</dbReference>
<dbReference type="InterPro" id="IPR058792">
    <property type="entry name" value="Beta-barrel_RND_2"/>
</dbReference>
<dbReference type="Gene3D" id="2.40.420.20">
    <property type="match status" value="1"/>
</dbReference>
<sequence>MKVKYIVYIALCLLLGYLIFNRIAKNSAKNGGVKGAQKAGSGSITTVKGVIVKTQNFSNDISVSGSIDANEQVAIRSEVSGLVKRINFTEGSNVSKGSLLIKIDDSELQAQLVQAITKEKLASETESRAGKLLKAEAISQEEYDGTLAELKSLKAQSQLIRAQLSKTEIRAPFSGKIGLRNISEGAYITPTTNITDLVATNPLKITFSVPEKYAQRVQLGAEITFDVAGSSKTYKAKVYAKEPAISVDTRSLTIKAKANNDGSLLPGTFANVNLPLENIKDAILIPTEAVIPVLKGKQVYISKNGKAKLVDVKSDIRTDEDILVSDGLSVGDTVITSGIMAIKEGAEIKVNVNKPKNQD</sequence>
<keyword evidence="2" id="KW-0812">Transmembrane</keyword>
<feature type="domain" description="CusB-like beta-barrel" evidence="4">
    <location>
        <begin position="205"/>
        <end position="274"/>
    </location>
</feature>
<feature type="domain" description="YknX-like C-terminal permuted SH3-like" evidence="5">
    <location>
        <begin position="283"/>
        <end position="350"/>
    </location>
</feature>
<evidence type="ECO:0000259" key="5">
    <source>
        <dbReference type="Pfam" id="PF25989"/>
    </source>
</evidence>
<accession>A0ABS1BM73</accession>
<dbReference type="Pfam" id="PF25989">
    <property type="entry name" value="YknX_C"/>
    <property type="match status" value="1"/>
</dbReference>
<dbReference type="PANTHER" id="PTHR30469">
    <property type="entry name" value="MULTIDRUG RESISTANCE PROTEIN MDTA"/>
    <property type="match status" value="1"/>
</dbReference>
<dbReference type="Gene3D" id="2.40.30.170">
    <property type="match status" value="1"/>
</dbReference>
<dbReference type="EMBL" id="JAEHFY010000012">
    <property type="protein sequence ID" value="MBK0383289.1"/>
    <property type="molecule type" value="Genomic_DNA"/>
</dbReference>
<dbReference type="Pfam" id="PF25917">
    <property type="entry name" value="BSH_RND"/>
    <property type="match status" value="1"/>
</dbReference>
<dbReference type="Pfam" id="PF25954">
    <property type="entry name" value="Beta-barrel_RND_2"/>
    <property type="match status" value="1"/>
</dbReference>
<protein>
    <submittedName>
        <fullName evidence="6">Efflux RND transporter periplasmic adaptor subunit</fullName>
    </submittedName>
</protein>
<organism evidence="6 7">
    <name type="scientific">Pedobacter segetis</name>
    <dbReference type="NCBI Taxonomy" id="2793069"/>
    <lineage>
        <taxon>Bacteria</taxon>
        <taxon>Pseudomonadati</taxon>
        <taxon>Bacteroidota</taxon>
        <taxon>Sphingobacteriia</taxon>
        <taxon>Sphingobacteriales</taxon>
        <taxon>Sphingobacteriaceae</taxon>
        <taxon>Pedobacter</taxon>
    </lineage>
</organism>
<dbReference type="Gene3D" id="2.40.50.100">
    <property type="match status" value="1"/>
</dbReference>
<evidence type="ECO:0000313" key="6">
    <source>
        <dbReference type="EMBL" id="MBK0383289.1"/>
    </source>
</evidence>
<keyword evidence="2" id="KW-1133">Transmembrane helix</keyword>
<name>A0ABS1BM73_9SPHI</name>
<keyword evidence="7" id="KW-1185">Reference proteome</keyword>
<dbReference type="NCBIfam" id="TIGR01730">
    <property type="entry name" value="RND_mfp"/>
    <property type="match status" value="1"/>
</dbReference>
<comment type="similarity">
    <text evidence="1">Belongs to the membrane fusion protein (MFP) (TC 8.A.1) family.</text>
</comment>
<dbReference type="InterPro" id="IPR006143">
    <property type="entry name" value="RND_pump_MFP"/>
</dbReference>
<dbReference type="InterPro" id="IPR058625">
    <property type="entry name" value="MdtA-like_BSH"/>
</dbReference>
<comment type="caution">
    <text evidence="6">The sequence shown here is derived from an EMBL/GenBank/DDBJ whole genome shotgun (WGS) entry which is preliminary data.</text>
</comment>
<evidence type="ECO:0000259" key="4">
    <source>
        <dbReference type="Pfam" id="PF25954"/>
    </source>
</evidence>
<feature type="domain" description="Multidrug resistance protein MdtA-like barrel-sandwich hybrid" evidence="3">
    <location>
        <begin position="71"/>
        <end position="192"/>
    </location>
</feature>
<proteinExistence type="inferred from homology"/>
<dbReference type="RefSeq" id="WP_200586095.1">
    <property type="nucleotide sequence ID" value="NZ_JAEHFY010000012.1"/>
</dbReference>
<evidence type="ECO:0000259" key="3">
    <source>
        <dbReference type="Pfam" id="PF25917"/>
    </source>
</evidence>
<feature type="transmembrane region" description="Helical" evidence="2">
    <location>
        <begin position="6"/>
        <end position="24"/>
    </location>
</feature>
<keyword evidence="2" id="KW-0472">Membrane</keyword>
<gene>
    <name evidence="6" type="ORF">I5M32_09985</name>
</gene>
<evidence type="ECO:0000256" key="1">
    <source>
        <dbReference type="ARBA" id="ARBA00009477"/>
    </source>
</evidence>
<dbReference type="InterPro" id="IPR058637">
    <property type="entry name" value="YknX-like_C"/>
</dbReference>
<dbReference type="SUPFAM" id="SSF111369">
    <property type="entry name" value="HlyD-like secretion proteins"/>
    <property type="match status" value="1"/>
</dbReference>
<evidence type="ECO:0000313" key="7">
    <source>
        <dbReference type="Proteomes" id="UP000660024"/>
    </source>
</evidence>
<dbReference type="Gene3D" id="1.10.287.470">
    <property type="entry name" value="Helix hairpin bin"/>
    <property type="match status" value="1"/>
</dbReference>
<dbReference type="PANTHER" id="PTHR30469:SF36">
    <property type="entry name" value="BLL3903 PROTEIN"/>
    <property type="match status" value="1"/>
</dbReference>
<evidence type="ECO:0000256" key="2">
    <source>
        <dbReference type="SAM" id="Phobius"/>
    </source>
</evidence>
<reference evidence="6 7" key="1">
    <citation type="submission" date="2020-12" db="EMBL/GenBank/DDBJ databases">
        <title>Bacterial novel species Pedobacter sp. SD-b isolated from soil.</title>
        <authorList>
            <person name="Jung H.-Y."/>
        </authorList>
    </citation>
    <scope>NUCLEOTIDE SEQUENCE [LARGE SCALE GENOMIC DNA]</scope>
    <source>
        <strain evidence="6 7">SD-b</strain>
    </source>
</reference>